<reference evidence="1 2" key="1">
    <citation type="submission" date="2020-07" db="EMBL/GenBank/DDBJ databases">
        <title>Novel species isolated from subtropical streams in China.</title>
        <authorList>
            <person name="Lu H."/>
        </authorList>
    </citation>
    <scope>NUCLEOTIDE SEQUENCE [LARGE SCALE GENOMIC DNA]</scope>
    <source>
        <strain evidence="1 2">FT3S</strain>
    </source>
</reference>
<evidence type="ECO:0000313" key="2">
    <source>
        <dbReference type="Proteomes" id="UP000566711"/>
    </source>
</evidence>
<comment type="caution">
    <text evidence="1">The sequence shown here is derived from an EMBL/GenBank/DDBJ whole genome shotgun (WGS) entry which is preliminary data.</text>
</comment>
<proteinExistence type="predicted"/>
<sequence length="53" mass="6090">MALSNHPSKYLVRAYLVRRSRDAKPPPTPHEIRRQLGWGLRLCGWPYGSASRS</sequence>
<name>A0A7W2EG50_9BURK</name>
<dbReference type="Proteomes" id="UP000566711">
    <property type="component" value="Unassembled WGS sequence"/>
</dbReference>
<protein>
    <submittedName>
        <fullName evidence="1">Uncharacterized protein</fullName>
    </submittedName>
</protein>
<dbReference type="RefSeq" id="WP_182215715.1">
    <property type="nucleotide sequence ID" value="NZ_JACEZS010000004.1"/>
</dbReference>
<keyword evidence="2" id="KW-1185">Reference proteome</keyword>
<organism evidence="1 2">
    <name type="scientific">Rugamonas fusca</name>
    <dbReference type="NCBI Taxonomy" id="2758568"/>
    <lineage>
        <taxon>Bacteria</taxon>
        <taxon>Pseudomonadati</taxon>
        <taxon>Pseudomonadota</taxon>
        <taxon>Betaproteobacteria</taxon>
        <taxon>Burkholderiales</taxon>
        <taxon>Oxalobacteraceae</taxon>
        <taxon>Telluria group</taxon>
        <taxon>Rugamonas</taxon>
    </lineage>
</organism>
<evidence type="ECO:0000313" key="1">
    <source>
        <dbReference type="EMBL" id="MBA5605142.1"/>
    </source>
</evidence>
<dbReference type="EMBL" id="JACEZS010000004">
    <property type="protein sequence ID" value="MBA5605142.1"/>
    <property type="molecule type" value="Genomic_DNA"/>
</dbReference>
<dbReference type="AlphaFoldDB" id="A0A7W2EG50"/>
<accession>A0A7W2EG50</accession>
<gene>
    <name evidence="1" type="ORF">H3H36_07170</name>
</gene>